<keyword evidence="3" id="KW-0812">Transmembrane</keyword>
<feature type="region of interest" description="Disordered" evidence="2">
    <location>
        <begin position="1327"/>
        <end position="1511"/>
    </location>
</feature>
<feature type="compositionally biased region" description="Basic and acidic residues" evidence="2">
    <location>
        <begin position="354"/>
        <end position="368"/>
    </location>
</feature>
<dbReference type="Proteomes" id="UP000051952">
    <property type="component" value="Unassembled WGS sequence"/>
</dbReference>
<feature type="region of interest" description="Disordered" evidence="2">
    <location>
        <begin position="193"/>
        <end position="212"/>
    </location>
</feature>
<feature type="region of interest" description="Disordered" evidence="2">
    <location>
        <begin position="1902"/>
        <end position="1934"/>
    </location>
</feature>
<evidence type="ECO:0000313" key="5">
    <source>
        <dbReference type="Proteomes" id="UP000051952"/>
    </source>
</evidence>
<feature type="region of interest" description="Disordered" evidence="2">
    <location>
        <begin position="1133"/>
        <end position="1224"/>
    </location>
</feature>
<feature type="region of interest" description="Disordered" evidence="2">
    <location>
        <begin position="2052"/>
        <end position="2090"/>
    </location>
</feature>
<organism evidence="4 5">
    <name type="scientific">Bodo saltans</name>
    <name type="common">Flagellated protozoan</name>
    <dbReference type="NCBI Taxonomy" id="75058"/>
    <lineage>
        <taxon>Eukaryota</taxon>
        <taxon>Discoba</taxon>
        <taxon>Euglenozoa</taxon>
        <taxon>Kinetoplastea</taxon>
        <taxon>Metakinetoplastina</taxon>
        <taxon>Eubodonida</taxon>
        <taxon>Bodonidae</taxon>
        <taxon>Bodo</taxon>
    </lineage>
</organism>
<feature type="compositionally biased region" description="Low complexity" evidence="2">
    <location>
        <begin position="1657"/>
        <end position="1668"/>
    </location>
</feature>
<evidence type="ECO:0008006" key="6">
    <source>
        <dbReference type="Google" id="ProtNLM"/>
    </source>
</evidence>
<feature type="region of interest" description="Disordered" evidence="2">
    <location>
        <begin position="725"/>
        <end position="761"/>
    </location>
</feature>
<feature type="region of interest" description="Disordered" evidence="2">
    <location>
        <begin position="865"/>
        <end position="1093"/>
    </location>
</feature>
<dbReference type="Pfam" id="PF01501">
    <property type="entry name" value="Glyco_transf_8"/>
    <property type="match status" value="1"/>
</dbReference>
<feature type="transmembrane region" description="Helical" evidence="3">
    <location>
        <begin position="82"/>
        <end position="103"/>
    </location>
</feature>
<feature type="compositionally biased region" description="Basic and acidic residues" evidence="2">
    <location>
        <begin position="132"/>
        <end position="142"/>
    </location>
</feature>
<feature type="compositionally biased region" description="Basic and acidic residues" evidence="2">
    <location>
        <begin position="23"/>
        <end position="33"/>
    </location>
</feature>
<dbReference type="Gene3D" id="3.90.550.10">
    <property type="entry name" value="Spore Coat Polysaccharide Biosynthesis Protein SpsA, Chain A"/>
    <property type="match status" value="1"/>
</dbReference>
<evidence type="ECO:0000313" key="4">
    <source>
        <dbReference type="EMBL" id="CUF34928.1"/>
    </source>
</evidence>
<feature type="compositionally biased region" description="Polar residues" evidence="2">
    <location>
        <begin position="252"/>
        <end position="262"/>
    </location>
</feature>
<dbReference type="InterPro" id="IPR029044">
    <property type="entry name" value="Nucleotide-diphossugar_trans"/>
</dbReference>
<dbReference type="InterPro" id="IPR050587">
    <property type="entry name" value="GNT1/Glycosyltrans_8"/>
</dbReference>
<dbReference type="InterPro" id="IPR002495">
    <property type="entry name" value="Glyco_trans_8"/>
</dbReference>
<feature type="region of interest" description="Disordered" evidence="2">
    <location>
        <begin position="353"/>
        <end position="385"/>
    </location>
</feature>
<feature type="compositionally biased region" description="Low complexity" evidence="2">
    <location>
        <begin position="749"/>
        <end position="759"/>
    </location>
</feature>
<feature type="compositionally biased region" description="Polar residues" evidence="2">
    <location>
        <begin position="1766"/>
        <end position="1779"/>
    </location>
</feature>
<keyword evidence="3" id="KW-0472">Membrane</keyword>
<protein>
    <recommendedName>
        <fullName evidence="6">Transmembrane protein</fullName>
    </recommendedName>
</protein>
<dbReference type="EMBL" id="CYKH01000305">
    <property type="protein sequence ID" value="CUF34928.1"/>
    <property type="molecule type" value="Genomic_DNA"/>
</dbReference>
<feature type="compositionally biased region" description="Low complexity" evidence="2">
    <location>
        <begin position="1499"/>
        <end position="1511"/>
    </location>
</feature>
<name>A0A0S4IRK9_BODSA</name>
<feature type="region of interest" description="Disordered" evidence="2">
    <location>
        <begin position="1260"/>
        <end position="1294"/>
    </location>
</feature>
<feature type="compositionally biased region" description="Polar residues" evidence="2">
    <location>
        <begin position="1014"/>
        <end position="1023"/>
    </location>
</feature>
<dbReference type="SUPFAM" id="SSF53448">
    <property type="entry name" value="Nucleotide-diphospho-sugar transferases"/>
    <property type="match status" value="1"/>
</dbReference>
<sequence>MQLFRSRKSTEDEHAQSQPINSDVHDEKPQLEDDKVDTSSVNFQFLNTNGESFGDAVHEQSANVSTLKSIFKQYVVRPCKAVLRNAELLIWVVLFIFVVFVVIRHRSPPTQKWNKIVHKGLDHETEVRREALGLRPLDRRSMDSNSGLGGEGKQHDDLNWHADKDFLDQHDPTGNSGDTAAWESQQHVDLDHVPIPDWKQPPPPNYGEGEEDEFGAYDKQFRAQQQRGQQDVPFGGTNEDADAEEKRLGLSDNDQYPYSQWTEPPRRRLAPPPPLSLNDIKKHIRRLEMNEEFSLVKLRLKELEELKKQRQRLMDEYDFADEQDAFRDREREWQRVKWNEQEKKFHRWLQRARMQHDADDNGGHDASRSGHHISGADQSITPESCPGMFPEHPFVPYAQHSRTISESAYAYVTYVSSSEFVPAAATLLHSIAVSGSQYARAVVITEDISASDRETLSLLAQIIVIEKIPSPRFIDNPRYRETFTKLRVWELAMYTRILYIDTDVVVTKNMDDLFDIKEWAVPMDAEQHRYSTGMMVCDPSLKTFDQMMKELQTTTTSMELPDLLFLKAYFDNPARGAKINIIPRWYQVYQEEFGSQYSTYLTNRKQKLTIFDTRIHGIHYPGAGKPWGNYATKMAKYQPHFCHWRDADVFQYEPQFHWYVHHEMMLRSLTKAKSSSLFEYESAGSVIILKKWVEERKKKDEEDRSWNSHNSWSWNAGPSYGKSSYGKSNNDYSSNGKQPSSFNSNTYNQQPQQAQQQQQHVSLGNSFTWAFRDNRWVKVPAAGEGNGGSPSTGGRAPHQPFVVTDPSQLWLPKAGSCRFVVTEELPRVLSTQQQHEVVHGVAGSSVLLNNATSTFNRSPTLLAKSNKKATTAVPASLEDVGDSRGIQDDADLTPETTTTKPKFQQANFWGKQKATTAPQQADASGDDPLLDGVAFDPSAIEDTSSSSSSSDFQRGTALVDDASNDHASENQAQSGDQPADERESVLTAAPLKRKSAVKSRRGTPLVDDAGSEQGGNDQSSDQAANEEGLLTTAVPRIPKTNRSAQKKKKTPRPTTKKPITIDPKEDALRREKEKEVRRQQQQPAGKAYQQSYRRGFNPYSKLEEDTTAQRRLQQLDEDTVEELATTQPVTRRRRIVKQTPEPETILESVDDETATPHVAVRRNKATTLSPSPMDALLSQRSTSKPPASLSKRSHRVEQRMRAVSTDPPTEEDTLTTVQPAKKRRVKRIHPVNDANSEGMAPTMVEHSELITPHTSSPVLRAASPRKTLAPSVNADEMDVEGELHNPPPKRKTLAPSVNVDEVDAEAELHNPPPKRKTLAPSVNVDEVDAEAELHNPPPKRKTLAPSVNVDEVDAEAELHNPPPKRKTLAPSVNVDEVDAEAELHNPPPKRKTLAPSVNADEMDVEAELHNPPPKRKTLAPSVNADEMDVEAELHNPPPKRRLQRGAVSNEVVEDAPVVLTHPPVRAETSKQKKSTPTVTTAAPRGKEPSAQLRYLEGESSSGSASSAASGSANDADAHFMALLNALVDEESKHSRRAEKNTHTLTKPLAEDLEPLLTSTAKRSEAEMVPGATIDFSLVPPIVVSLAQNWTASPSDERYEWVVSWCTPSKLRPKQTTACGKPAHVGQYSLGFCRTNFDESFEVIPLYATASDAATTASTSGRSSAAVRTPPFGSDKGRGHVEAAPNPSTVAPTSWNATSSGDRDFIEPFPRDALYQHNEVGVAGVIFRSKVTLNAPLRAKWFEVAVRCDPHMPVHTAALDETPEVSVPNSKSLPSTTTQKPSSRFFSSATTASPTTRAPQHQQVDIQNVHPPHDRRYRLRLRSRCACLGGCDSTVNSTMLNATLTAAHLTQTANKTGVMATSTPSASPLTTTSKVQGRYSYYAAPTTTKAPIPLRRKASLFSNDASSMSSGDEDASDEASTKAPTRNNSKVSQPTNLTVGQKRYVLRTFDVWKRATLAPFGGLTAEETCRAFGRNVESCLESKSPLCDYNDVLNRCDVPKGRWLQQYDRVERRYCNCSHIGGDADKQRSSVEECIAEAELAGANVVNYVGSAPPTTAAPKAEEDTDADTEAPAHGRVTANRPTPGSGSRVDPKKTSFGCFYKKCSLAMVWSGKVDTAEYEPSGPTDGLTGFDIHVLNLHAV</sequence>
<feature type="compositionally biased region" description="Polar residues" evidence="2">
    <location>
        <begin position="1921"/>
        <end position="1934"/>
    </location>
</feature>
<feature type="region of interest" description="Disordered" evidence="2">
    <location>
        <begin position="1"/>
        <end position="33"/>
    </location>
</feature>
<evidence type="ECO:0000256" key="1">
    <source>
        <dbReference type="SAM" id="Coils"/>
    </source>
</evidence>
<feature type="compositionally biased region" description="Basic and acidic residues" evidence="2">
    <location>
        <begin position="1062"/>
        <end position="1078"/>
    </location>
</feature>
<accession>A0A0S4IRK9</accession>
<feature type="compositionally biased region" description="Basic residues" evidence="2">
    <location>
        <begin position="991"/>
        <end position="1001"/>
    </location>
</feature>
<feature type="region of interest" description="Disordered" evidence="2">
    <location>
        <begin position="1758"/>
        <end position="1803"/>
    </location>
</feature>
<keyword evidence="1" id="KW-0175">Coiled coil</keyword>
<feature type="compositionally biased region" description="Basic residues" evidence="2">
    <location>
        <begin position="1044"/>
        <end position="1055"/>
    </location>
</feature>
<feature type="compositionally biased region" description="Low complexity" evidence="2">
    <location>
        <begin position="1780"/>
        <end position="1798"/>
    </location>
</feature>
<feature type="region of interest" description="Disordered" evidence="2">
    <location>
        <begin position="247"/>
        <end position="275"/>
    </location>
</feature>
<feature type="compositionally biased region" description="Polar residues" evidence="2">
    <location>
        <begin position="894"/>
        <end position="922"/>
    </location>
</feature>
<dbReference type="PANTHER" id="PTHR11183">
    <property type="entry name" value="GLYCOGENIN SUBFAMILY MEMBER"/>
    <property type="match status" value="1"/>
</dbReference>
<keyword evidence="5" id="KW-1185">Reference proteome</keyword>
<dbReference type="GO" id="GO:0016757">
    <property type="term" value="F:glycosyltransferase activity"/>
    <property type="evidence" value="ECO:0007669"/>
    <property type="project" value="InterPro"/>
</dbReference>
<dbReference type="OrthoDB" id="2014201at2759"/>
<gene>
    <name evidence="4" type="ORF">BSAL_61635</name>
</gene>
<feature type="coiled-coil region" evidence="1">
    <location>
        <begin position="296"/>
        <end position="323"/>
    </location>
</feature>
<feature type="compositionally biased region" description="Polar residues" evidence="2">
    <location>
        <begin position="731"/>
        <end position="748"/>
    </location>
</feature>
<proteinExistence type="predicted"/>
<feature type="compositionally biased region" description="Polar residues" evidence="2">
    <location>
        <begin position="1685"/>
        <end position="1699"/>
    </location>
</feature>
<reference evidence="5" key="1">
    <citation type="submission" date="2015-09" db="EMBL/GenBank/DDBJ databases">
        <authorList>
            <consortium name="Pathogen Informatics"/>
        </authorList>
    </citation>
    <scope>NUCLEOTIDE SEQUENCE [LARGE SCALE GENOMIC DNA]</scope>
    <source>
        <strain evidence="5">Lake Konstanz</strain>
    </source>
</reference>
<feature type="region of interest" description="Disordered" evidence="2">
    <location>
        <begin position="132"/>
        <end position="158"/>
    </location>
</feature>
<feature type="compositionally biased region" description="Low complexity" evidence="2">
    <location>
        <begin position="1079"/>
        <end position="1090"/>
    </location>
</feature>
<evidence type="ECO:0000256" key="3">
    <source>
        <dbReference type="SAM" id="Phobius"/>
    </source>
</evidence>
<dbReference type="VEuPathDB" id="TriTrypDB:BSAL_61635"/>
<feature type="region of interest" description="Disordered" evidence="2">
    <location>
        <begin position="1657"/>
        <end position="1700"/>
    </location>
</feature>
<evidence type="ECO:0000256" key="2">
    <source>
        <dbReference type="SAM" id="MobiDB-lite"/>
    </source>
</evidence>
<keyword evidence="3" id="KW-1133">Transmembrane helix</keyword>